<feature type="domain" description="1-deoxy-D-xylulose 5-phosphate reductoisomerase C-terminal" evidence="11">
    <location>
        <begin position="149"/>
        <end position="239"/>
    </location>
</feature>
<keyword evidence="5 9" id="KW-0560">Oxidoreductase</keyword>
<feature type="binding site" evidence="9">
    <location>
        <position position="17"/>
    </location>
    <ligand>
        <name>NADPH</name>
        <dbReference type="ChEBI" id="CHEBI:57783"/>
    </ligand>
</feature>
<keyword evidence="9" id="KW-0460">Magnesium</keyword>
<dbReference type="Pfam" id="PF02670">
    <property type="entry name" value="DXP_reductoisom"/>
    <property type="match status" value="1"/>
</dbReference>
<dbReference type="InterPro" id="IPR013512">
    <property type="entry name" value="DXP_reductoisomerase_N"/>
</dbReference>
<comment type="catalytic activity">
    <reaction evidence="8">
        <text>2-C-methyl-D-erythritol 4-phosphate + NADP(+) = 1-deoxy-D-xylulose 5-phosphate + NADPH + H(+)</text>
        <dbReference type="Rhea" id="RHEA:13717"/>
        <dbReference type="ChEBI" id="CHEBI:15378"/>
        <dbReference type="ChEBI" id="CHEBI:57783"/>
        <dbReference type="ChEBI" id="CHEBI:57792"/>
        <dbReference type="ChEBI" id="CHEBI:58262"/>
        <dbReference type="ChEBI" id="CHEBI:58349"/>
        <dbReference type="EC" id="1.1.1.267"/>
    </reaction>
    <physiologicalReaction direction="right-to-left" evidence="8">
        <dbReference type="Rhea" id="RHEA:13719"/>
    </physiologicalReaction>
</comment>
<dbReference type="GO" id="GO:0051484">
    <property type="term" value="P:isopentenyl diphosphate biosynthetic process, methylerythritol 4-phosphate pathway involved in terpenoid biosynthetic process"/>
    <property type="evidence" value="ECO:0007669"/>
    <property type="project" value="UniProtKB-ARBA"/>
</dbReference>
<feature type="binding site" evidence="9">
    <location>
        <position position="155"/>
    </location>
    <ligand>
        <name>1-deoxy-D-xylulose 5-phosphate</name>
        <dbReference type="ChEBI" id="CHEBI:57792"/>
    </ligand>
</feature>
<feature type="binding site" evidence="9">
    <location>
        <position position="231"/>
    </location>
    <ligand>
        <name>Mn(2+)</name>
        <dbReference type="ChEBI" id="CHEBI:29035"/>
    </ligand>
</feature>
<evidence type="ECO:0000259" key="10">
    <source>
        <dbReference type="Pfam" id="PF02670"/>
    </source>
</evidence>
<feature type="binding site" evidence="9">
    <location>
        <position position="231"/>
    </location>
    <ligand>
        <name>1-deoxy-D-xylulose 5-phosphate</name>
        <dbReference type="ChEBI" id="CHEBI:57792"/>
    </ligand>
</feature>
<evidence type="ECO:0000256" key="7">
    <source>
        <dbReference type="ARBA" id="ARBA00023229"/>
    </source>
</evidence>
<comment type="pathway">
    <text evidence="1 9">Isoprenoid biosynthesis; isopentenyl diphosphate biosynthesis via DXP pathway; isopentenyl diphosphate from 1-deoxy-D-xylulose 5-phosphate: step 1/6.</text>
</comment>
<feature type="binding site" evidence="9">
    <location>
        <position position="42"/>
    </location>
    <ligand>
        <name>NADPH</name>
        <dbReference type="ChEBI" id="CHEBI:57783"/>
    </ligand>
</feature>
<dbReference type="Gene3D" id="1.10.1740.10">
    <property type="match status" value="1"/>
</dbReference>
<evidence type="ECO:0000259" key="12">
    <source>
        <dbReference type="Pfam" id="PF13288"/>
    </source>
</evidence>
<dbReference type="UniPathway" id="UPA00056">
    <property type="reaction ID" value="UER00092"/>
</dbReference>
<evidence type="ECO:0000313" key="14">
    <source>
        <dbReference type="Proteomes" id="UP000009284"/>
    </source>
</evidence>
<reference key="1">
    <citation type="submission" date="2011-09" db="EMBL/GenBank/DDBJ databases">
        <title>Genomic characterization of the Taylorella genus.</title>
        <authorList>
            <person name="Hebert L."/>
            <person name="Moumen B."/>
            <person name="Pons N."/>
            <person name="Duquesne F."/>
            <person name="Breuil M.-F."/>
            <person name="Goux D."/>
            <person name="Batto J.-M."/>
            <person name="Renault P."/>
            <person name="Laugier C."/>
            <person name="Petry S."/>
        </authorList>
    </citation>
    <scope>NUCLEOTIDE SEQUENCE</scope>
    <source>
        <strain>MCE3</strain>
    </source>
</reference>
<evidence type="ECO:0000313" key="13">
    <source>
        <dbReference type="EMBL" id="AEP36652.1"/>
    </source>
</evidence>
<dbReference type="InterPro" id="IPR003821">
    <property type="entry name" value="DXP_reductoisomerase"/>
</dbReference>
<feature type="binding site" evidence="9">
    <location>
        <position position="153"/>
    </location>
    <ligand>
        <name>Mn(2+)</name>
        <dbReference type="ChEBI" id="CHEBI:29035"/>
    </ligand>
</feature>
<feature type="binding site" evidence="9">
    <location>
        <position position="186"/>
    </location>
    <ligand>
        <name>1-deoxy-D-xylulose 5-phosphate</name>
        <dbReference type="ChEBI" id="CHEBI:57792"/>
    </ligand>
</feature>
<dbReference type="KEGG" id="tas:TASI_0883"/>
<dbReference type="SUPFAM" id="SSF69055">
    <property type="entry name" value="1-deoxy-D-xylulose-5-phosphate reductoisomerase, C-terminal domain"/>
    <property type="match status" value="1"/>
</dbReference>
<dbReference type="EMBL" id="CP003059">
    <property type="protein sequence ID" value="AEP36652.1"/>
    <property type="molecule type" value="Genomic_DNA"/>
</dbReference>
<evidence type="ECO:0000256" key="5">
    <source>
        <dbReference type="ARBA" id="ARBA00023002"/>
    </source>
</evidence>
<feature type="binding site" evidence="9">
    <location>
        <position position="129"/>
    </location>
    <ligand>
        <name>NADPH</name>
        <dbReference type="ChEBI" id="CHEBI:57783"/>
    </ligand>
</feature>
<protein>
    <recommendedName>
        <fullName evidence="9">1-deoxy-D-xylulose 5-phosphate reductoisomerase</fullName>
        <shortName evidence="9">DXP reductoisomerase</shortName>
        <ecNumber evidence="9">1.1.1.267</ecNumber>
    </recommendedName>
    <alternativeName>
        <fullName evidence="9">1-deoxyxylulose-5-phosphate reductoisomerase</fullName>
    </alternativeName>
    <alternativeName>
        <fullName evidence="9">2-C-methyl-D-erythritol 4-phosphate synthase</fullName>
    </alternativeName>
</protein>
<dbReference type="FunFam" id="3.40.50.720:FF:000045">
    <property type="entry name" value="1-deoxy-D-xylulose 5-phosphate reductoisomerase"/>
    <property type="match status" value="1"/>
</dbReference>
<dbReference type="STRING" id="1008459.TASI_0883"/>
<evidence type="ECO:0000256" key="1">
    <source>
        <dbReference type="ARBA" id="ARBA00005094"/>
    </source>
</evidence>
<dbReference type="NCBIfam" id="TIGR00243">
    <property type="entry name" value="Dxr"/>
    <property type="match status" value="1"/>
</dbReference>
<dbReference type="RefSeq" id="WP_014111548.1">
    <property type="nucleotide sequence ID" value="NC_016043.1"/>
</dbReference>
<keyword evidence="6 9" id="KW-0464">Manganese</keyword>
<dbReference type="Gene3D" id="3.40.50.720">
    <property type="entry name" value="NAD(P)-binding Rossmann-like Domain"/>
    <property type="match status" value="1"/>
</dbReference>
<name>G4Q9N6_TAYAM</name>
<evidence type="ECO:0000256" key="8">
    <source>
        <dbReference type="ARBA" id="ARBA00048543"/>
    </source>
</evidence>
<evidence type="ECO:0000256" key="6">
    <source>
        <dbReference type="ARBA" id="ARBA00023211"/>
    </source>
</evidence>
<feature type="binding site" evidence="9">
    <location>
        <position position="15"/>
    </location>
    <ligand>
        <name>NADPH</name>
        <dbReference type="ChEBI" id="CHEBI:57783"/>
    </ligand>
</feature>
<dbReference type="HAMAP" id="MF_00183">
    <property type="entry name" value="DXP_reductoisom"/>
    <property type="match status" value="1"/>
</dbReference>
<dbReference type="GO" id="GO:0070402">
    <property type="term" value="F:NADPH binding"/>
    <property type="evidence" value="ECO:0007669"/>
    <property type="project" value="InterPro"/>
</dbReference>
<accession>G4Q9N6</accession>
<proteinExistence type="inferred from homology"/>
<dbReference type="eggNOG" id="COG0743">
    <property type="taxonomic scope" value="Bacteria"/>
</dbReference>
<evidence type="ECO:0000256" key="4">
    <source>
        <dbReference type="ARBA" id="ARBA00022857"/>
    </source>
</evidence>
<sequence length="394" mass="43738">MSSPRQKISILGATGSIGSSTLDVIRSNPDRYEVFAISGFNNITKLHEIASEFSPSLIVVANQKKLDEFKALPPLQYKYEILVGDEGLCTASSMPEVDIVVCAIVGAAGLKSAYEAALHSKKILLANKEVLVTAGELFMKTVVKNRAELLPVDSEHNAIFQCLPPSETSFRLRKIDHLKKIHITASGGPFLRRPLDTFDTITLDEATKHPNWSMGKKITIDSSTMVNKGLEVIEAKYLFDLNLSQINVLVHPQSIIHSLVEYIDGSLLAQLGHHDMRIPISYALAYPDRISHNAAQFDISKLFGLEFMEPDFRKFPCLKLAYEALAEGNAACQIFNTSNEIAVDAFIKGKIKYMDISKIIAKQLETISQTKLTNIEDIIDFDLRIRELTSLSIN</sequence>
<feature type="binding site" evidence="9">
    <location>
        <position position="209"/>
    </location>
    <ligand>
        <name>1-deoxy-D-xylulose 5-phosphate</name>
        <dbReference type="ChEBI" id="CHEBI:57792"/>
    </ligand>
</feature>
<dbReference type="PANTHER" id="PTHR30525">
    <property type="entry name" value="1-DEOXY-D-XYLULOSE 5-PHOSPHATE REDUCTOISOMERASE"/>
    <property type="match status" value="1"/>
</dbReference>
<dbReference type="GO" id="GO:0016853">
    <property type="term" value="F:isomerase activity"/>
    <property type="evidence" value="ECO:0007669"/>
    <property type="project" value="UniProtKB-KW"/>
</dbReference>
<keyword evidence="14" id="KW-1185">Reference proteome</keyword>
<feature type="binding site" evidence="9">
    <location>
        <position position="227"/>
    </location>
    <ligand>
        <name>1-deoxy-D-xylulose 5-phosphate</name>
        <dbReference type="ChEBI" id="CHEBI:57792"/>
    </ligand>
</feature>
<keyword evidence="13" id="KW-0413">Isomerase</keyword>
<dbReference type="AlphaFoldDB" id="G4Q9N6"/>
<dbReference type="PANTHER" id="PTHR30525:SF0">
    <property type="entry name" value="1-DEOXY-D-XYLULOSE 5-PHOSPHATE REDUCTOISOMERASE, CHLOROPLASTIC"/>
    <property type="match status" value="1"/>
</dbReference>
<dbReference type="GO" id="GO:0030604">
    <property type="term" value="F:1-deoxy-D-xylulose-5-phosphate reductoisomerase activity"/>
    <property type="evidence" value="ECO:0007669"/>
    <property type="project" value="UniProtKB-UniRule"/>
</dbReference>
<evidence type="ECO:0000256" key="2">
    <source>
        <dbReference type="ARBA" id="ARBA00006825"/>
    </source>
</evidence>
<feature type="binding site" evidence="9">
    <location>
        <position position="228"/>
    </location>
    <ligand>
        <name>1-deoxy-D-xylulose 5-phosphate</name>
        <dbReference type="ChEBI" id="CHEBI:57792"/>
    </ligand>
</feature>
<dbReference type="InterPro" id="IPR026877">
    <property type="entry name" value="DXPR_C"/>
</dbReference>
<dbReference type="InterPro" id="IPR036169">
    <property type="entry name" value="DXPR_C_sf"/>
</dbReference>
<feature type="binding site" evidence="9">
    <location>
        <position position="154"/>
    </location>
    <ligand>
        <name>1-deoxy-D-xylulose 5-phosphate</name>
        <dbReference type="ChEBI" id="CHEBI:57792"/>
    </ligand>
</feature>
<dbReference type="HOGENOM" id="CLU_035714_4_0_4"/>
<dbReference type="Pfam" id="PF13288">
    <property type="entry name" value="DXPR_C"/>
    <property type="match status" value="1"/>
</dbReference>
<keyword evidence="3 9" id="KW-0479">Metal-binding</keyword>
<dbReference type="OrthoDB" id="9806546at2"/>
<keyword evidence="4 9" id="KW-0521">NADP</keyword>
<evidence type="ECO:0000256" key="9">
    <source>
        <dbReference type="HAMAP-Rule" id="MF_00183"/>
    </source>
</evidence>
<dbReference type="SUPFAM" id="SSF51735">
    <property type="entry name" value="NAD(P)-binding Rossmann-fold domains"/>
    <property type="match status" value="1"/>
</dbReference>
<dbReference type="PIRSF" id="PIRSF006205">
    <property type="entry name" value="Dxp_reductismrs"/>
    <property type="match status" value="1"/>
</dbReference>
<evidence type="ECO:0000259" key="11">
    <source>
        <dbReference type="Pfam" id="PF08436"/>
    </source>
</evidence>
<feature type="binding site" evidence="9">
    <location>
        <position position="155"/>
    </location>
    <ligand>
        <name>Mn(2+)</name>
        <dbReference type="ChEBI" id="CHEBI:29035"/>
    </ligand>
</feature>
<feature type="binding site" evidence="9">
    <location>
        <position position="128"/>
    </location>
    <ligand>
        <name>1-deoxy-D-xylulose 5-phosphate</name>
        <dbReference type="ChEBI" id="CHEBI:57792"/>
    </ligand>
</feature>
<comment type="similarity">
    <text evidence="2 9">Belongs to the DXR family.</text>
</comment>
<dbReference type="InterPro" id="IPR013644">
    <property type="entry name" value="DXP_reductoisomerase_C"/>
</dbReference>
<organism evidence="13 14">
    <name type="scientific">Taylorella asinigenitalis (strain MCE3)</name>
    <dbReference type="NCBI Taxonomy" id="1008459"/>
    <lineage>
        <taxon>Bacteria</taxon>
        <taxon>Pseudomonadati</taxon>
        <taxon>Pseudomonadota</taxon>
        <taxon>Betaproteobacteria</taxon>
        <taxon>Burkholderiales</taxon>
        <taxon>Alcaligenaceae</taxon>
        <taxon>Taylorella</taxon>
    </lineage>
</organism>
<comment type="function">
    <text evidence="9">Catalyzes the NADPH-dependent rearrangement and reduction of 1-deoxy-D-xylulose-5-phosphate (DXP) to 2-C-methyl-D-erythritol 4-phosphate (MEP).</text>
</comment>
<reference evidence="13 14" key="2">
    <citation type="journal article" date="2012" name="PLoS ONE">
        <title>Genomic characterization of the taylorella genus.</title>
        <authorList>
            <person name="Hebert L."/>
            <person name="Moumen B."/>
            <person name="Pons N."/>
            <person name="Duquesne F."/>
            <person name="Breuil M.F."/>
            <person name="Goux D."/>
            <person name="Batto J.M."/>
            <person name="Laugier C."/>
            <person name="Renault P."/>
            <person name="Petry S."/>
        </authorList>
    </citation>
    <scope>NUCLEOTIDE SEQUENCE [LARGE SCALE GENOMIC DNA]</scope>
    <source>
        <strain evidence="13 14">MCE3</strain>
    </source>
</reference>
<dbReference type="Proteomes" id="UP000009284">
    <property type="component" value="Chromosome"/>
</dbReference>
<feature type="binding site" evidence="9">
    <location>
        <position position="16"/>
    </location>
    <ligand>
        <name>NADPH</name>
        <dbReference type="ChEBI" id="CHEBI:57783"/>
    </ligand>
</feature>
<dbReference type="EC" id="1.1.1.267" evidence="9"/>
<feature type="binding site" evidence="9">
    <location>
        <position position="127"/>
    </location>
    <ligand>
        <name>NADPH</name>
        <dbReference type="ChEBI" id="CHEBI:57783"/>
    </ligand>
</feature>
<feature type="domain" description="DXP reductoisomerase C-terminal" evidence="12">
    <location>
        <begin position="271"/>
        <end position="387"/>
    </location>
</feature>
<feature type="domain" description="1-deoxy-D-xylulose 5-phosphate reductoisomerase N-terminal" evidence="10">
    <location>
        <begin position="8"/>
        <end position="135"/>
    </location>
</feature>
<comment type="caution">
    <text evidence="9">Lacks conserved residue(s) required for the propagation of feature annotation.</text>
</comment>
<dbReference type="InterPro" id="IPR036291">
    <property type="entry name" value="NAD(P)-bd_dom_sf"/>
</dbReference>
<dbReference type="GO" id="GO:0030145">
    <property type="term" value="F:manganese ion binding"/>
    <property type="evidence" value="ECO:0007669"/>
    <property type="project" value="TreeGrafter"/>
</dbReference>
<dbReference type="SUPFAM" id="SSF55347">
    <property type="entry name" value="Glyceraldehyde-3-phosphate dehydrogenase-like, C-terminal domain"/>
    <property type="match status" value="1"/>
</dbReference>
<feature type="binding site" evidence="9">
    <location>
        <position position="14"/>
    </location>
    <ligand>
        <name>NADPH</name>
        <dbReference type="ChEBI" id="CHEBI:57783"/>
    </ligand>
</feature>
<feature type="binding site" evidence="9">
    <location>
        <position position="222"/>
    </location>
    <ligand>
        <name>1-deoxy-D-xylulose 5-phosphate</name>
        <dbReference type="ChEBI" id="CHEBI:57792"/>
    </ligand>
</feature>
<comment type="cofactor">
    <cofactor evidence="9">
        <name>Mg(2+)</name>
        <dbReference type="ChEBI" id="CHEBI:18420"/>
    </cofactor>
    <cofactor evidence="9">
        <name>Mn(2+)</name>
        <dbReference type="ChEBI" id="CHEBI:29035"/>
    </cofactor>
</comment>
<feature type="binding site" evidence="9">
    <location>
        <position position="215"/>
    </location>
    <ligand>
        <name>NADPH</name>
        <dbReference type="ChEBI" id="CHEBI:57783"/>
    </ligand>
</feature>
<evidence type="ECO:0000256" key="3">
    <source>
        <dbReference type="ARBA" id="ARBA00022723"/>
    </source>
</evidence>
<keyword evidence="7 9" id="KW-0414">Isoprene biosynthesis</keyword>
<dbReference type="Pfam" id="PF08436">
    <property type="entry name" value="DXP_redisom_C"/>
    <property type="match status" value="1"/>
</dbReference>
<gene>
    <name evidence="9" type="primary">dxr</name>
    <name evidence="13" type="ordered locus">TASI_0883</name>
</gene>